<dbReference type="OrthoDB" id="990360at2759"/>
<dbReference type="RefSeq" id="XP_016461984.1">
    <property type="nucleotide sequence ID" value="XM_016606498.1"/>
</dbReference>
<dbReference type="InterPro" id="IPR040256">
    <property type="entry name" value="At4g02000-like"/>
</dbReference>
<proteinExistence type="predicted"/>
<reference evidence="2" key="1">
    <citation type="submission" date="2025-08" db="UniProtKB">
        <authorList>
            <consortium name="RefSeq"/>
        </authorList>
    </citation>
    <scope>IDENTIFICATION</scope>
</reference>
<dbReference type="PaxDb" id="4097-A0A1S3ZCC6"/>
<evidence type="ECO:0000259" key="1">
    <source>
        <dbReference type="Pfam" id="PF14111"/>
    </source>
</evidence>
<feature type="domain" description="DUF4283" evidence="1">
    <location>
        <begin position="68"/>
        <end position="148"/>
    </location>
</feature>
<protein>
    <recommendedName>
        <fullName evidence="1">DUF4283 domain-containing protein</fullName>
    </recommendedName>
</protein>
<name>A0A1S3ZCC6_TOBAC</name>
<evidence type="ECO:0000313" key="2">
    <source>
        <dbReference type="RefSeq" id="XP_016461984.1"/>
    </source>
</evidence>
<dbReference type="KEGG" id="nta:107785245"/>
<dbReference type="PANTHER" id="PTHR31286:SF99">
    <property type="entry name" value="DUF4283 DOMAIN-CONTAINING PROTEIN"/>
    <property type="match status" value="1"/>
</dbReference>
<gene>
    <name evidence="2" type="primary">LOC107785245</name>
</gene>
<dbReference type="InterPro" id="IPR025558">
    <property type="entry name" value="DUF4283"/>
</dbReference>
<dbReference type="PANTHER" id="PTHR31286">
    <property type="entry name" value="GLYCINE-RICH CELL WALL STRUCTURAL PROTEIN 1.8-LIKE"/>
    <property type="match status" value="1"/>
</dbReference>
<organism evidence="2">
    <name type="scientific">Nicotiana tabacum</name>
    <name type="common">Common tobacco</name>
    <dbReference type="NCBI Taxonomy" id="4097"/>
    <lineage>
        <taxon>Eukaryota</taxon>
        <taxon>Viridiplantae</taxon>
        <taxon>Streptophyta</taxon>
        <taxon>Embryophyta</taxon>
        <taxon>Tracheophyta</taxon>
        <taxon>Spermatophyta</taxon>
        <taxon>Magnoliopsida</taxon>
        <taxon>eudicotyledons</taxon>
        <taxon>Gunneridae</taxon>
        <taxon>Pentapetalae</taxon>
        <taxon>asterids</taxon>
        <taxon>lamiids</taxon>
        <taxon>Solanales</taxon>
        <taxon>Solanaceae</taxon>
        <taxon>Nicotianoideae</taxon>
        <taxon>Nicotianeae</taxon>
        <taxon>Nicotiana</taxon>
    </lineage>
</organism>
<dbReference type="Pfam" id="PF14111">
    <property type="entry name" value="DUF4283"/>
    <property type="match status" value="1"/>
</dbReference>
<dbReference type="AlphaFoldDB" id="A0A1S3ZCC6"/>
<accession>A0A1S3ZCC6</accession>
<sequence length="259" mass="29791">MNLDETPTQPSFKQKLITPFSCTVGSRNADTVFCTKELQMEKDSGDELNDDNTIPLSLEDKNRLYLPWKFSVIIKLFGKRMSHQYLKSKLKDLWKVSEELLLIDSRFDYFIVKFLKEESMQKALHNGPWFINGFFLSIKKWHPNFVASEAEVTSLTIWVRLPELPTEFYDTIILSKIGSKLGRLLKIDTCTSATLRGRYARICVEVPIGIPVKTHITIGRHKHNLFYEGADILCKTCGRLGHIHLNCAYKTTTSPTEIE</sequence>
<dbReference type="OMA" id="RYEVKCE"/>